<feature type="region of interest" description="Disordered" evidence="1">
    <location>
        <begin position="93"/>
        <end position="123"/>
    </location>
</feature>
<dbReference type="EMBL" id="BDSP01000055">
    <property type="protein sequence ID" value="GAX12836.1"/>
    <property type="molecule type" value="Genomic_DNA"/>
</dbReference>
<accession>A0A1Z5JFY5</accession>
<sequence length="123" mass="14199">MNEYSYTIARHHSMKNEPDLLQEEMVSDDSMTPPSSPLTQKSCFDLLGKVCYDNPLPRECLDYQDVKAALQRKNSNRDNHAIAFQGMSPGEAAAARVAREHGRLHHAQIQRRMTSERKNKNWW</sequence>
<dbReference type="AlphaFoldDB" id="A0A1Z5JFY5"/>
<name>A0A1Z5JFY5_FISSO</name>
<feature type="compositionally biased region" description="Basic and acidic residues" evidence="1">
    <location>
        <begin position="113"/>
        <end position="123"/>
    </location>
</feature>
<keyword evidence="3" id="KW-1185">Reference proteome</keyword>
<reference evidence="2 3" key="1">
    <citation type="journal article" date="2015" name="Plant Cell">
        <title>Oil accumulation by the oleaginous diatom Fistulifera solaris as revealed by the genome and transcriptome.</title>
        <authorList>
            <person name="Tanaka T."/>
            <person name="Maeda Y."/>
            <person name="Veluchamy A."/>
            <person name="Tanaka M."/>
            <person name="Abida H."/>
            <person name="Marechal E."/>
            <person name="Bowler C."/>
            <person name="Muto M."/>
            <person name="Sunaga Y."/>
            <person name="Tanaka M."/>
            <person name="Yoshino T."/>
            <person name="Taniguchi T."/>
            <person name="Fukuda Y."/>
            <person name="Nemoto M."/>
            <person name="Matsumoto M."/>
            <person name="Wong P.S."/>
            <person name="Aburatani S."/>
            <person name="Fujibuchi W."/>
        </authorList>
    </citation>
    <scope>NUCLEOTIDE SEQUENCE [LARGE SCALE GENOMIC DNA]</scope>
    <source>
        <strain evidence="2 3">JPCC DA0580</strain>
    </source>
</reference>
<evidence type="ECO:0000256" key="1">
    <source>
        <dbReference type="SAM" id="MobiDB-lite"/>
    </source>
</evidence>
<evidence type="ECO:0000313" key="3">
    <source>
        <dbReference type="Proteomes" id="UP000198406"/>
    </source>
</evidence>
<proteinExistence type="predicted"/>
<comment type="caution">
    <text evidence="2">The sequence shown here is derived from an EMBL/GenBank/DDBJ whole genome shotgun (WGS) entry which is preliminary data.</text>
</comment>
<dbReference type="Proteomes" id="UP000198406">
    <property type="component" value="Unassembled WGS sequence"/>
</dbReference>
<dbReference type="InParanoid" id="A0A1Z5JFY5"/>
<protein>
    <submittedName>
        <fullName evidence="2">Uncharacterized protein</fullName>
    </submittedName>
</protein>
<evidence type="ECO:0000313" key="2">
    <source>
        <dbReference type="EMBL" id="GAX12836.1"/>
    </source>
</evidence>
<gene>
    <name evidence="2" type="ORF">FisN_15Hh317</name>
</gene>
<organism evidence="2 3">
    <name type="scientific">Fistulifera solaris</name>
    <name type="common">Oleaginous diatom</name>
    <dbReference type="NCBI Taxonomy" id="1519565"/>
    <lineage>
        <taxon>Eukaryota</taxon>
        <taxon>Sar</taxon>
        <taxon>Stramenopiles</taxon>
        <taxon>Ochrophyta</taxon>
        <taxon>Bacillariophyta</taxon>
        <taxon>Bacillariophyceae</taxon>
        <taxon>Bacillariophycidae</taxon>
        <taxon>Naviculales</taxon>
        <taxon>Naviculaceae</taxon>
        <taxon>Fistulifera</taxon>
    </lineage>
</organism>